<evidence type="ECO:0000256" key="13">
    <source>
        <dbReference type="ARBA" id="ARBA00022741"/>
    </source>
</evidence>
<feature type="domain" description="Protein kinase" evidence="24">
    <location>
        <begin position="684"/>
        <end position="987"/>
    </location>
</feature>
<keyword evidence="9" id="KW-0808">Transferase</keyword>
<organism evidence="25 26">
    <name type="scientific">Beta vulgaris subsp. vulgaris</name>
    <name type="common">Beet</name>
    <dbReference type="NCBI Taxonomy" id="3555"/>
    <lineage>
        <taxon>Eukaryota</taxon>
        <taxon>Viridiplantae</taxon>
        <taxon>Streptophyta</taxon>
        <taxon>Embryophyta</taxon>
        <taxon>Tracheophyta</taxon>
        <taxon>Spermatophyta</taxon>
        <taxon>Magnoliopsida</taxon>
        <taxon>eudicotyledons</taxon>
        <taxon>Gunneridae</taxon>
        <taxon>Pentapetalae</taxon>
        <taxon>Caryophyllales</taxon>
        <taxon>Chenopodiaceae</taxon>
        <taxon>Betoideae</taxon>
        <taxon>Beta</taxon>
    </lineage>
</organism>
<dbReference type="Pfam" id="PF08263">
    <property type="entry name" value="LRRNT_2"/>
    <property type="match status" value="1"/>
</dbReference>
<dbReference type="SMART" id="SM00220">
    <property type="entry name" value="S_TKc"/>
    <property type="match status" value="1"/>
</dbReference>
<dbReference type="PANTHER" id="PTHR27008">
    <property type="entry name" value="OS04G0122200 PROTEIN"/>
    <property type="match status" value="1"/>
</dbReference>
<evidence type="ECO:0000256" key="11">
    <source>
        <dbReference type="ARBA" id="ARBA00022729"/>
    </source>
</evidence>
<dbReference type="InterPro" id="IPR051809">
    <property type="entry name" value="Plant_receptor-like_S/T_kinase"/>
</dbReference>
<keyword evidence="12" id="KW-0677">Repeat</keyword>
<evidence type="ECO:0000313" key="25">
    <source>
        <dbReference type="EMBL" id="KMS99691.1"/>
    </source>
</evidence>
<dbReference type="EC" id="2.7.11.1" evidence="4"/>
<evidence type="ECO:0000256" key="5">
    <source>
        <dbReference type="ARBA" id="ARBA00022475"/>
    </source>
</evidence>
<evidence type="ECO:0000256" key="17">
    <source>
        <dbReference type="ARBA" id="ARBA00023136"/>
    </source>
</evidence>
<dbReference type="GO" id="GO:0004674">
    <property type="term" value="F:protein serine/threonine kinase activity"/>
    <property type="evidence" value="ECO:0007669"/>
    <property type="project" value="UniProtKB-KW"/>
</dbReference>
<dbReference type="InterPro" id="IPR001611">
    <property type="entry name" value="Leu-rich_rpt"/>
</dbReference>
<protein>
    <recommendedName>
        <fullName evidence="4">non-specific serine/threonine protein kinase</fullName>
        <ecNumber evidence="4">2.7.11.1</ecNumber>
    </recommendedName>
</protein>
<evidence type="ECO:0000313" key="26">
    <source>
        <dbReference type="Proteomes" id="UP000035740"/>
    </source>
</evidence>
<dbReference type="PROSITE" id="PS00108">
    <property type="entry name" value="PROTEIN_KINASE_ST"/>
    <property type="match status" value="1"/>
</dbReference>
<dbReference type="PROSITE" id="PS50011">
    <property type="entry name" value="PROTEIN_KINASE_DOM"/>
    <property type="match status" value="1"/>
</dbReference>
<dbReference type="InterPro" id="IPR013210">
    <property type="entry name" value="LRR_N_plant-typ"/>
</dbReference>
<comment type="catalytic activity">
    <reaction evidence="21">
        <text>L-seryl-[protein] + ATP = O-phospho-L-seryl-[protein] + ADP + H(+)</text>
        <dbReference type="Rhea" id="RHEA:17989"/>
        <dbReference type="Rhea" id="RHEA-COMP:9863"/>
        <dbReference type="Rhea" id="RHEA-COMP:11604"/>
        <dbReference type="ChEBI" id="CHEBI:15378"/>
        <dbReference type="ChEBI" id="CHEBI:29999"/>
        <dbReference type="ChEBI" id="CHEBI:30616"/>
        <dbReference type="ChEBI" id="CHEBI:83421"/>
        <dbReference type="ChEBI" id="CHEBI:456216"/>
        <dbReference type="EC" id="2.7.11.1"/>
    </reaction>
</comment>
<dbReference type="Pfam" id="PF00069">
    <property type="entry name" value="Pkinase"/>
    <property type="match status" value="1"/>
</dbReference>
<keyword evidence="19" id="KW-0325">Glycoprotein</keyword>
<keyword evidence="17 23" id="KW-0472">Membrane</keyword>
<keyword evidence="14" id="KW-0418">Kinase</keyword>
<evidence type="ECO:0000256" key="18">
    <source>
        <dbReference type="ARBA" id="ARBA00023170"/>
    </source>
</evidence>
<evidence type="ECO:0000256" key="3">
    <source>
        <dbReference type="ARBA" id="ARBA00008684"/>
    </source>
</evidence>
<dbReference type="InterPro" id="IPR011009">
    <property type="entry name" value="Kinase-like_dom_sf"/>
</dbReference>
<dbReference type="Gene3D" id="3.30.200.20">
    <property type="entry name" value="Phosphorylase Kinase, domain 1"/>
    <property type="match status" value="1"/>
</dbReference>
<evidence type="ECO:0000256" key="2">
    <source>
        <dbReference type="ARBA" id="ARBA00004479"/>
    </source>
</evidence>
<dbReference type="Gene3D" id="3.80.10.10">
    <property type="entry name" value="Ribonuclease Inhibitor"/>
    <property type="match status" value="3"/>
</dbReference>
<dbReference type="eggNOG" id="ENOG502QPYS">
    <property type="taxonomic scope" value="Eukaryota"/>
</dbReference>
<accession>A0A0J8BFG4</accession>
<dbReference type="InterPro" id="IPR032675">
    <property type="entry name" value="LRR_dom_sf"/>
</dbReference>
<keyword evidence="7" id="KW-0597">Phosphoprotein</keyword>
<dbReference type="OMA" id="THEMFRD"/>
<dbReference type="EMBL" id="KQ090204">
    <property type="protein sequence ID" value="KMS99691.1"/>
    <property type="molecule type" value="Genomic_DNA"/>
</dbReference>
<evidence type="ECO:0000256" key="19">
    <source>
        <dbReference type="ARBA" id="ARBA00023180"/>
    </source>
</evidence>
<evidence type="ECO:0000256" key="6">
    <source>
        <dbReference type="ARBA" id="ARBA00022527"/>
    </source>
</evidence>
<keyword evidence="26" id="KW-1185">Reference proteome</keyword>
<evidence type="ECO:0000256" key="22">
    <source>
        <dbReference type="PROSITE-ProRule" id="PRU10141"/>
    </source>
</evidence>
<dbReference type="Gramene" id="KMS99691">
    <property type="protein sequence ID" value="KMS99691"/>
    <property type="gene ID" value="BVRB_1g021560"/>
</dbReference>
<sequence>MPNSVDRVALLAIKSQITHDPHGVLNSWNDSFPICQWQSVTCGTKHLHRVVRLNLDNNNLVGTLSPYVGNLSFLHHLYLANNSFRGHIPPQIGHLRRLRELKLLNNYFEGQIPANLSHCLNLKKLGLALNLLSGPVSPQLGLLSNLEFLSLTRNRLQGDLLNKVVMNLTSLRALSASSNSFEGSIPDSIGATHTNLFSLGIHGNGISGTIPPSFYNLSQLQHVDLASNHLQGTLPFDIGVRLPQLIEFSISDNSFHGKLPLSFANLTHLKEFSIYSNHFMGNMFSLRDMPNLTFLEIDHNKLGSGKADDLSFLRTLVNCSNLQELECGGNNFGGIIPDSLGNISTLTSLDLQLNRISGSIPSGLFNLVKLTSLALAGNQLTGNLSPQIERLNKLEIFAISENYLTGNLPLSWGNLSHLSKLILSYNSLEGTIPLSLGNCTNLLGISIHNNYLSGALPPQLFHASSMLVSLLLAHNQLQGIIPVEIGQLTNLVMLDIAENNFSGELPTTLSSCNELDSLHMGGNFFTGKIPESFKSLTSLSSLNLSHNNLSGPIPNFLANFPLVNLDLSFNNFKGEVPRKGIFLNMSFLNIRGNSEICGGIPNLHLPTCPRNAIPKRKRGKLSVVIVVIIAVASLVVGVSIVSLVYFLLCSRRKQRKQSRESELNLKEPFSKVSYDMLLKATNRFSEANLVGAGRFGSVYKGVLDPENSVVVAVKVISLEQKGATKTFMAECEALRSIRHRNLLKIVTVCSSTDFQGNDFKALVYAFMPNGSLHQWIHADQHDRTLSLLQRVNIAIDVASALDYLHNGCDVPIIHCDLKPSNILLNDDMVAHVGDFGLARFHLHVPANNSSSVVVKGTVGYAAPEYGLGSIVSKEGDIYSYGIVLIEMMTSKNPTDMMFEGGLAIHNYAKSATFSNQLIDIIDPRLLEDGAGTSEVNEEKILAEIDRKMKCIRCVIEIGVKCSVESPQDRMQIEDAVRELQVTRDILLKNYTDHPC</sequence>
<dbReference type="Pfam" id="PF13855">
    <property type="entry name" value="LRR_8"/>
    <property type="match status" value="1"/>
</dbReference>
<name>A0A0J8BFG4_BETVV</name>
<evidence type="ECO:0000256" key="20">
    <source>
        <dbReference type="ARBA" id="ARBA00047899"/>
    </source>
</evidence>
<dbReference type="SMART" id="SM00369">
    <property type="entry name" value="LRR_TYP"/>
    <property type="match status" value="7"/>
</dbReference>
<dbReference type="SUPFAM" id="SSF56112">
    <property type="entry name" value="Protein kinase-like (PK-like)"/>
    <property type="match status" value="1"/>
</dbReference>
<dbReference type="InterPro" id="IPR017441">
    <property type="entry name" value="Protein_kinase_ATP_BS"/>
</dbReference>
<evidence type="ECO:0000256" key="23">
    <source>
        <dbReference type="SAM" id="Phobius"/>
    </source>
</evidence>
<feature type="binding site" evidence="22">
    <location>
        <position position="714"/>
    </location>
    <ligand>
        <name>ATP</name>
        <dbReference type="ChEBI" id="CHEBI:30616"/>
    </ligand>
</feature>
<dbReference type="FunFam" id="3.80.10.10:FF:000095">
    <property type="entry name" value="LRR receptor-like serine/threonine-protein kinase GSO1"/>
    <property type="match status" value="1"/>
</dbReference>
<comment type="catalytic activity">
    <reaction evidence="20">
        <text>L-threonyl-[protein] + ATP = O-phospho-L-threonyl-[protein] + ADP + H(+)</text>
        <dbReference type="Rhea" id="RHEA:46608"/>
        <dbReference type="Rhea" id="RHEA-COMP:11060"/>
        <dbReference type="Rhea" id="RHEA-COMP:11605"/>
        <dbReference type="ChEBI" id="CHEBI:15378"/>
        <dbReference type="ChEBI" id="CHEBI:30013"/>
        <dbReference type="ChEBI" id="CHEBI:30616"/>
        <dbReference type="ChEBI" id="CHEBI:61977"/>
        <dbReference type="ChEBI" id="CHEBI:456216"/>
        <dbReference type="EC" id="2.7.11.1"/>
    </reaction>
</comment>
<evidence type="ECO:0000256" key="9">
    <source>
        <dbReference type="ARBA" id="ARBA00022679"/>
    </source>
</evidence>
<evidence type="ECO:0000259" key="24">
    <source>
        <dbReference type="PROSITE" id="PS50011"/>
    </source>
</evidence>
<evidence type="ECO:0000256" key="7">
    <source>
        <dbReference type="ARBA" id="ARBA00022553"/>
    </source>
</evidence>
<dbReference type="GO" id="GO:0005886">
    <property type="term" value="C:plasma membrane"/>
    <property type="evidence" value="ECO:0007669"/>
    <property type="project" value="UniProtKB-SubCell"/>
</dbReference>
<proteinExistence type="inferred from homology"/>
<keyword evidence="11" id="KW-0732">Signal</keyword>
<dbReference type="Gene3D" id="1.10.510.10">
    <property type="entry name" value="Transferase(Phosphotransferase) domain 1"/>
    <property type="match status" value="1"/>
</dbReference>
<reference evidence="25 26" key="1">
    <citation type="journal article" date="2014" name="Nature">
        <title>The genome of the recently domesticated crop plant sugar beet (Beta vulgaris).</title>
        <authorList>
            <person name="Dohm J.C."/>
            <person name="Minoche A.E."/>
            <person name="Holtgrawe D."/>
            <person name="Capella-Gutierrez S."/>
            <person name="Zakrzewski F."/>
            <person name="Tafer H."/>
            <person name="Rupp O."/>
            <person name="Sorensen T.R."/>
            <person name="Stracke R."/>
            <person name="Reinhardt R."/>
            <person name="Goesmann A."/>
            <person name="Kraft T."/>
            <person name="Schulz B."/>
            <person name="Stadler P.F."/>
            <person name="Schmidt T."/>
            <person name="Gabaldon T."/>
            <person name="Lehrach H."/>
            <person name="Weisshaar B."/>
            <person name="Himmelbauer H."/>
        </authorList>
    </citation>
    <scope>NUCLEOTIDE SEQUENCE [LARGE SCALE GENOMIC DNA]</scope>
    <source>
        <tissue evidence="25">Taproot</tissue>
    </source>
</reference>
<dbReference type="Pfam" id="PF00560">
    <property type="entry name" value="LRR_1"/>
    <property type="match status" value="6"/>
</dbReference>
<dbReference type="InterPro" id="IPR000719">
    <property type="entry name" value="Prot_kinase_dom"/>
</dbReference>
<dbReference type="PANTHER" id="PTHR27008:SF499">
    <property type="entry name" value="OS06G0581500 PROTEIN"/>
    <property type="match status" value="1"/>
</dbReference>
<dbReference type="Proteomes" id="UP000035740">
    <property type="component" value="Unassembled WGS sequence"/>
</dbReference>
<comment type="subcellular location">
    <subcellularLocation>
        <location evidence="1">Cell membrane</location>
        <topology evidence="1">Single-pass membrane protein</topology>
    </subcellularLocation>
    <subcellularLocation>
        <location evidence="2">Membrane</location>
        <topology evidence="2">Single-pass type I membrane protein</topology>
    </subcellularLocation>
</comment>
<keyword evidence="18" id="KW-0675">Receptor</keyword>
<dbReference type="SUPFAM" id="SSF52058">
    <property type="entry name" value="L domain-like"/>
    <property type="match status" value="2"/>
</dbReference>
<gene>
    <name evidence="25" type="ORF">BVRB_1g021560</name>
</gene>
<dbReference type="OrthoDB" id="676979at2759"/>
<evidence type="ECO:0000256" key="10">
    <source>
        <dbReference type="ARBA" id="ARBA00022692"/>
    </source>
</evidence>
<evidence type="ECO:0000256" key="1">
    <source>
        <dbReference type="ARBA" id="ARBA00004162"/>
    </source>
</evidence>
<keyword evidence="5" id="KW-1003">Cell membrane</keyword>
<dbReference type="FunFam" id="1.10.510.10:FF:000358">
    <property type="entry name" value="Putative leucine-rich repeat receptor-like serine/threonine-protein kinase"/>
    <property type="match status" value="1"/>
</dbReference>
<feature type="transmembrane region" description="Helical" evidence="23">
    <location>
        <begin position="621"/>
        <end position="648"/>
    </location>
</feature>
<keyword evidence="6" id="KW-0723">Serine/threonine-protein kinase</keyword>
<evidence type="ECO:0000256" key="15">
    <source>
        <dbReference type="ARBA" id="ARBA00022840"/>
    </source>
</evidence>
<evidence type="ECO:0000256" key="14">
    <source>
        <dbReference type="ARBA" id="ARBA00022777"/>
    </source>
</evidence>
<dbReference type="AlphaFoldDB" id="A0A0J8BFG4"/>
<keyword evidence="13 22" id="KW-0547">Nucleotide-binding</keyword>
<dbReference type="GO" id="GO:0005524">
    <property type="term" value="F:ATP binding"/>
    <property type="evidence" value="ECO:0007669"/>
    <property type="project" value="UniProtKB-UniRule"/>
</dbReference>
<dbReference type="InterPro" id="IPR008271">
    <property type="entry name" value="Ser/Thr_kinase_AS"/>
</dbReference>
<keyword evidence="8" id="KW-0433">Leucine-rich repeat</keyword>
<dbReference type="PROSITE" id="PS00107">
    <property type="entry name" value="PROTEIN_KINASE_ATP"/>
    <property type="match status" value="1"/>
</dbReference>
<evidence type="ECO:0000256" key="12">
    <source>
        <dbReference type="ARBA" id="ARBA00022737"/>
    </source>
</evidence>
<evidence type="ECO:0000256" key="8">
    <source>
        <dbReference type="ARBA" id="ARBA00022614"/>
    </source>
</evidence>
<evidence type="ECO:0000256" key="21">
    <source>
        <dbReference type="ARBA" id="ARBA00048679"/>
    </source>
</evidence>
<evidence type="ECO:0000256" key="4">
    <source>
        <dbReference type="ARBA" id="ARBA00012513"/>
    </source>
</evidence>
<keyword evidence="10 23" id="KW-0812">Transmembrane</keyword>
<comment type="similarity">
    <text evidence="3">Belongs to the protein kinase superfamily. Ser/Thr protein kinase family.</text>
</comment>
<keyword evidence="15 22" id="KW-0067">ATP-binding</keyword>
<dbReference type="FunFam" id="3.80.10.10:FF:000288">
    <property type="entry name" value="LRR receptor-like serine/threonine-protein kinase EFR"/>
    <property type="match status" value="1"/>
</dbReference>
<dbReference type="FunFam" id="3.30.200.20:FF:000432">
    <property type="entry name" value="LRR receptor-like serine/threonine-protein kinase EFR"/>
    <property type="match status" value="1"/>
</dbReference>
<keyword evidence="16 23" id="KW-1133">Transmembrane helix</keyword>
<dbReference type="InterPro" id="IPR003591">
    <property type="entry name" value="Leu-rich_rpt_typical-subtyp"/>
</dbReference>
<evidence type="ECO:0000256" key="16">
    <source>
        <dbReference type="ARBA" id="ARBA00022989"/>
    </source>
</evidence>